<feature type="region of interest" description="Disordered" evidence="1">
    <location>
        <begin position="399"/>
        <end position="421"/>
    </location>
</feature>
<evidence type="ECO:0000313" key="4">
    <source>
        <dbReference type="WBParaSite" id="TCLT_0000186501-mRNA-1"/>
    </source>
</evidence>
<reference evidence="2 3" key="2">
    <citation type="submission" date="2018-11" db="EMBL/GenBank/DDBJ databases">
        <authorList>
            <consortium name="Pathogen Informatics"/>
        </authorList>
    </citation>
    <scope>NUCLEOTIDE SEQUENCE [LARGE SCALE GENOMIC DNA]</scope>
</reference>
<feature type="compositionally biased region" description="Low complexity" evidence="1">
    <location>
        <begin position="343"/>
        <end position="360"/>
    </location>
</feature>
<dbReference type="Proteomes" id="UP000276776">
    <property type="component" value="Unassembled WGS sequence"/>
</dbReference>
<feature type="region of interest" description="Disordered" evidence="1">
    <location>
        <begin position="516"/>
        <end position="540"/>
    </location>
</feature>
<feature type="region of interest" description="Disordered" evidence="1">
    <location>
        <begin position="342"/>
        <end position="361"/>
    </location>
</feature>
<dbReference type="AlphaFoldDB" id="A0A158RB41"/>
<sequence length="1031" mass="114965">MFITEEDTEPVKCLEVAHPARVDVELEVALLATARELSRTHIPIPDVQVENALDGPGDVAKGESKDLKSICESDEDKKWNEEQIVRKMHHGSDFPCHSVGHSHARLTDSVSISDDDLKWKSEQCYTVYCHNCCGTTIREVRSLYINEKPEYLHPTQLTWHCDKCGNLNIDSDTDLKDTICSNCNSRISHKNSTSSLSTCELHKDDNYDPKHAVEGDHLHLARQIGDLNTAKLQEIDQLSDRSLSGNSSVSERSIDSAVLLTTTAEIGEPNIAHYKSSWSDVFSDKTDDYNQVACDESLNEFTGKSVKDTITQSLNDHVDPKAYVIARPISYSEVKFVSSVEPGSIKSSNSSTDSSLITGSAGLSSSQKSQIVSAEAKTLERGSTNTLLQNLSTSIMSKGNLNIDNNAQQNQNESSDDSDMVSMKEMKPFRAQFFISNESPSPPSSSKVIKTSPDYYNPTKKLPSAKSGGEEKDIINQHLQISSSSQCNLSRTSLNTASTNSVSEFFMQSIHSAAHSTSNGTSYTGDITMDSHPLTNGSEASLLGRNEWSRQAANITSSQAVNSAESIPLDKNLDTARIEKHVTWNIKSTSYSDTHSSLSESHSKIKSKHYWYRTTSFPIPRTSRYNRFRYSDASYKQYRQCLKEAITRQIMKECSENEHCTEESLSNNKGSAVHFDPLLSPKERVKLESSAENDSQNFHEQIKKQNGDTTFEHSTPQVTTPQDWERSFATNLPIKTTRFNCFKAESSKGSAVQQDAESSKQCTKTEMSANQTSDFLAWQKSFFNSLQKISRLERFPESQEDKSSVVSSFTISQSLENMNLDLKQQRNEDLALESQVTVDGAIKKQTILQPSTKLSHHLPSSVLDSTPLSFPAQTKSSRFERFRDKTSNIEHSVPSILSDSCNASARIDEEFYWKVEKAIPQPKVSRKIRFLTTDAFQKPLTAQNISSLSTDLSKIDTQSLFALSTHDKESGSTAVLPAIDFQSSDHYTVNQESHAVQQHGKDSGSEYVQVDHPSMDQALDISIQFEKQNFF</sequence>
<dbReference type="EMBL" id="UYYF01000293">
    <property type="protein sequence ID" value="VDM97525.1"/>
    <property type="molecule type" value="Genomic_DNA"/>
</dbReference>
<gene>
    <name evidence="2" type="ORF">TCLT_LOCUS1866</name>
</gene>
<protein>
    <submittedName>
        <fullName evidence="4">Ubiquitinyl hydrolase 1</fullName>
    </submittedName>
</protein>
<keyword evidence="3" id="KW-1185">Reference proteome</keyword>
<evidence type="ECO:0000256" key="1">
    <source>
        <dbReference type="SAM" id="MobiDB-lite"/>
    </source>
</evidence>
<organism evidence="4">
    <name type="scientific">Thelazia callipaeda</name>
    <name type="common">Oriental eyeworm</name>
    <name type="synonym">Parasitic nematode</name>
    <dbReference type="NCBI Taxonomy" id="103827"/>
    <lineage>
        <taxon>Eukaryota</taxon>
        <taxon>Metazoa</taxon>
        <taxon>Ecdysozoa</taxon>
        <taxon>Nematoda</taxon>
        <taxon>Chromadorea</taxon>
        <taxon>Rhabditida</taxon>
        <taxon>Spirurina</taxon>
        <taxon>Spiruromorpha</taxon>
        <taxon>Thelazioidea</taxon>
        <taxon>Thelaziidae</taxon>
        <taxon>Thelazia</taxon>
    </lineage>
</organism>
<proteinExistence type="predicted"/>
<evidence type="ECO:0000313" key="3">
    <source>
        <dbReference type="Proteomes" id="UP000276776"/>
    </source>
</evidence>
<evidence type="ECO:0000313" key="2">
    <source>
        <dbReference type="EMBL" id="VDM97525.1"/>
    </source>
</evidence>
<feature type="region of interest" description="Disordered" evidence="1">
    <location>
        <begin position="435"/>
        <end position="470"/>
    </location>
</feature>
<dbReference type="WBParaSite" id="TCLT_0000186501-mRNA-1">
    <property type="protein sequence ID" value="TCLT_0000186501-mRNA-1"/>
    <property type="gene ID" value="TCLT_0000186501"/>
</dbReference>
<accession>A0A158RB41</accession>
<feature type="compositionally biased region" description="Polar residues" evidence="1">
    <location>
        <begin position="399"/>
        <end position="413"/>
    </location>
</feature>
<name>A0A158RB41_THECL</name>
<reference evidence="4" key="1">
    <citation type="submission" date="2016-04" db="UniProtKB">
        <authorList>
            <consortium name="WormBaseParasite"/>
        </authorList>
    </citation>
    <scope>IDENTIFICATION</scope>
</reference>
<feature type="compositionally biased region" description="Polar residues" evidence="1">
    <location>
        <begin position="516"/>
        <end position="525"/>
    </location>
</feature>